<evidence type="ECO:0000313" key="2">
    <source>
        <dbReference type="Proteomes" id="UP000828390"/>
    </source>
</evidence>
<dbReference type="AlphaFoldDB" id="A0A9D4RPX9"/>
<accession>A0A9D4RPX9</accession>
<dbReference type="EMBL" id="JAIWYP010000002">
    <property type="protein sequence ID" value="KAH3874918.1"/>
    <property type="molecule type" value="Genomic_DNA"/>
</dbReference>
<reference evidence="1" key="2">
    <citation type="submission" date="2020-11" db="EMBL/GenBank/DDBJ databases">
        <authorList>
            <person name="McCartney M.A."/>
            <person name="Auch B."/>
            <person name="Kono T."/>
            <person name="Mallez S."/>
            <person name="Becker A."/>
            <person name="Gohl D.M."/>
            <person name="Silverstein K.A.T."/>
            <person name="Koren S."/>
            <person name="Bechman K.B."/>
            <person name="Herman A."/>
            <person name="Abrahante J.E."/>
            <person name="Garbe J."/>
        </authorList>
    </citation>
    <scope>NUCLEOTIDE SEQUENCE</scope>
    <source>
        <strain evidence="1">Duluth1</strain>
        <tissue evidence="1">Whole animal</tissue>
    </source>
</reference>
<gene>
    <name evidence="1" type="ORF">DPMN_038175</name>
</gene>
<reference evidence="1" key="1">
    <citation type="journal article" date="2019" name="bioRxiv">
        <title>The Genome of the Zebra Mussel, Dreissena polymorpha: A Resource for Invasive Species Research.</title>
        <authorList>
            <person name="McCartney M.A."/>
            <person name="Auch B."/>
            <person name="Kono T."/>
            <person name="Mallez S."/>
            <person name="Zhang Y."/>
            <person name="Obille A."/>
            <person name="Becker A."/>
            <person name="Abrahante J.E."/>
            <person name="Garbe J."/>
            <person name="Badalamenti J.P."/>
            <person name="Herman A."/>
            <person name="Mangelson H."/>
            <person name="Liachko I."/>
            <person name="Sullivan S."/>
            <person name="Sone E.D."/>
            <person name="Koren S."/>
            <person name="Silverstein K.A.T."/>
            <person name="Beckman K.B."/>
            <person name="Gohl D.M."/>
        </authorList>
    </citation>
    <scope>NUCLEOTIDE SEQUENCE</scope>
    <source>
        <strain evidence="1">Duluth1</strain>
        <tissue evidence="1">Whole animal</tissue>
    </source>
</reference>
<protein>
    <submittedName>
        <fullName evidence="1">Uncharacterized protein</fullName>
    </submittedName>
</protein>
<name>A0A9D4RPX9_DREPO</name>
<evidence type="ECO:0000313" key="1">
    <source>
        <dbReference type="EMBL" id="KAH3874918.1"/>
    </source>
</evidence>
<comment type="caution">
    <text evidence="1">The sequence shown here is derived from an EMBL/GenBank/DDBJ whole genome shotgun (WGS) entry which is preliminary data.</text>
</comment>
<keyword evidence="2" id="KW-1185">Reference proteome</keyword>
<organism evidence="1 2">
    <name type="scientific">Dreissena polymorpha</name>
    <name type="common">Zebra mussel</name>
    <name type="synonym">Mytilus polymorpha</name>
    <dbReference type="NCBI Taxonomy" id="45954"/>
    <lineage>
        <taxon>Eukaryota</taxon>
        <taxon>Metazoa</taxon>
        <taxon>Spiralia</taxon>
        <taxon>Lophotrochozoa</taxon>
        <taxon>Mollusca</taxon>
        <taxon>Bivalvia</taxon>
        <taxon>Autobranchia</taxon>
        <taxon>Heteroconchia</taxon>
        <taxon>Euheterodonta</taxon>
        <taxon>Imparidentia</taxon>
        <taxon>Neoheterodontei</taxon>
        <taxon>Myida</taxon>
        <taxon>Dreissenoidea</taxon>
        <taxon>Dreissenidae</taxon>
        <taxon>Dreissena</taxon>
    </lineage>
</organism>
<dbReference type="Proteomes" id="UP000828390">
    <property type="component" value="Unassembled WGS sequence"/>
</dbReference>
<proteinExistence type="predicted"/>
<sequence>MASTMQLESLFLNLLSSKPVELNTLSDGTDVAGTESTRRATTATFGNCALCRGSMPTDFSFTWHRSSSFSVLSGEPKSRKSNFRRFYGVSCCLL</sequence>